<dbReference type="EMBL" id="BJOU01000001">
    <property type="protein sequence ID" value="GED97407.1"/>
    <property type="molecule type" value="Genomic_DNA"/>
</dbReference>
<evidence type="ECO:0000313" key="2">
    <source>
        <dbReference type="EMBL" id="GED97407.1"/>
    </source>
</evidence>
<dbReference type="RefSeq" id="WP_161926737.1">
    <property type="nucleotide sequence ID" value="NZ_BJOU01000001.1"/>
</dbReference>
<proteinExistence type="predicted"/>
<protein>
    <recommendedName>
        <fullName evidence="1">Suppressor of fused-like domain-containing protein</fullName>
    </recommendedName>
</protein>
<reference evidence="3" key="1">
    <citation type="submission" date="2019-06" db="EMBL/GenBank/DDBJ databases">
        <title>Gordonia isolated from sludge of a wastewater treatment plant.</title>
        <authorList>
            <person name="Tamura T."/>
            <person name="Aoyama K."/>
            <person name="Kang Y."/>
            <person name="Saito S."/>
            <person name="Akiyama N."/>
            <person name="Yazawa K."/>
            <person name="Gonoi T."/>
            <person name="Mikami Y."/>
        </authorList>
    </citation>
    <scope>NUCLEOTIDE SEQUENCE [LARGE SCALE GENOMIC DNA]</scope>
    <source>
        <strain evidence="3">NBRC 107697</strain>
    </source>
</reference>
<dbReference type="AlphaFoldDB" id="A0A7I9UW27"/>
<evidence type="ECO:0000259" key="1">
    <source>
        <dbReference type="Pfam" id="PF05076"/>
    </source>
</evidence>
<gene>
    <name evidence="2" type="ORF">nbrc107697_14460</name>
</gene>
<sequence length="210" mass="21591">MSTAAWSTDAVAAHAAAAIGVDPQRASVTFLGAEPIDVLRFAGAGVSDGAASDGGGSRLVFVTAGASRHPMADPADLNPAPVRGPRAELVVRLTVTAPDEQLRNLHRSMAMLAATPMVEGLVLGADALVDLGTPLWDGAPFTAVLLDGDDLEPMPLPEPADPVVFLRAVPITANEAAWVRLRGAPALREAWTEADIDPADPRRVAATLGG</sequence>
<dbReference type="InterPro" id="IPR020941">
    <property type="entry name" value="SUFU-like_domain"/>
</dbReference>
<dbReference type="Proteomes" id="UP000444980">
    <property type="component" value="Unassembled WGS sequence"/>
</dbReference>
<name>A0A7I9UW27_9ACTN</name>
<accession>A0A7I9UW27</accession>
<feature type="domain" description="Suppressor of fused-like" evidence="1">
    <location>
        <begin position="33"/>
        <end position="203"/>
    </location>
</feature>
<organism evidence="2 3">
    <name type="scientific">Gordonia crocea</name>
    <dbReference type="NCBI Taxonomy" id="589162"/>
    <lineage>
        <taxon>Bacteria</taxon>
        <taxon>Bacillati</taxon>
        <taxon>Actinomycetota</taxon>
        <taxon>Actinomycetes</taxon>
        <taxon>Mycobacteriales</taxon>
        <taxon>Gordoniaceae</taxon>
        <taxon>Gordonia</taxon>
    </lineage>
</organism>
<comment type="caution">
    <text evidence="2">The sequence shown here is derived from an EMBL/GenBank/DDBJ whole genome shotgun (WGS) entry which is preliminary data.</text>
</comment>
<keyword evidence="3" id="KW-1185">Reference proteome</keyword>
<dbReference type="Pfam" id="PF05076">
    <property type="entry name" value="SUFU"/>
    <property type="match status" value="1"/>
</dbReference>
<evidence type="ECO:0000313" key="3">
    <source>
        <dbReference type="Proteomes" id="UP000444980"/>
    </source>
</evidence>
<dbReference type="OrthoDB" id="5191848at2"/>